<feature type="transmembrane region" description="Helical" evidence="1">
    <location>
        <begin position="192"/>
        <end position="209"/>
    </location>
</feature>
<evidence type="ECO:0000259" key="2">
    <source>
        <dbReference type="Pfam" id="PF10131"/>
    </source>
</evidence>
<proteinExistence type="predicted"/>
<sequence length="717" mass="78613">MEKNNSSGWNRRLLPNRVVQSASQLVASLRNENHHAWAVAALLAGCFWLYGGFLWRTYAGADFPPAVSYAMNFKIALDHGQLPPRLVEFPREFQLGGGTVDGTPPTPDAPVFQYYAFLPSALAYPFLSAGIKGPEALGWVLLLCFAVGALCLYVAALLLGARRNLALLASWSYLVSPWLISNIYARGGVAEGVSHALLPMMALGFACAWTGRYRAAVVATALGIGAMALAHNIFLLHGAFFGGLAVVFGLVAAVVARRRDGGRLAPRLLAPGSVALGLGLGLAITAWQWMPAYLGLKDTSFAAQVTDSFVQDFSSLSGIFGWPRRFSLLGNETSFFFTVGWWTVPSVLVAVWLARPGRRAFAAILAALFVAYFLLTYTPKFAYSLLPQAFTATQISFRTLAFLSLAGALALMLVRWRPGWKTTAALLTLMTASQWVVISYPVPLFRFTDDQYLKGWEVNAFHTFPRYVNEEFRVLMNGGLIALNDIDIEKWRETTAAQSSPLALRLVGRTVKGVELPYDVWLGPPGDKGVSKPTIPEDATRIDSEQFDIVLPVADAAARIRVGFSRSVPVSIHQVAFNLDRAYLIEGPGRSYVYADAVQRSKAHGLQRVFSVQQDLVGNYQPSASGSYVVEVPMVYSRFLVARQDGAPLKAWVDFNYRLNIRTTDLRQPIVVTYEIPWLIWALTACGVAGLLLVIVFGDGLVRRVVRTESGRRLWAA</sequence>
<dbReference type="Proteomes" id="UP000782519">
    <property type="component" value="Unassembled WGS sequence"/>
</dbReference>
<feature type="transmembrane region" description="Helical" evidence="1">
    <location>
        <begin position="360"/>
        <end position="377"/>
    </location>
</feature>
<organism evidence="3 4">
    <name type="scientific">Rhodopseudomonas palustris</name>
    <dbReference type="NCBI Taxonomy" id="1076"/>
    <lineage>
        <taxon>Bacteria</taxon>
        <taxon>Pseudomonadati</taxon>
        <taxon>Pseudomonadota</taxon>
        <taxon>Alphaproteobacteria</taxon>
        <taxon>Hyphomicrobiales</taxon>
        <taxon>Nitrobacteraceae</taxon>
        <taxon>Rhodopseudomonas</taxon>
    </lineage>
</organism>
<keyword evidence="1" id="KW-0472">Membrane</keyword>
<keyword evidence="1" id="KW-0812">Transmembrane</keyword>
<dbReference type="EMBL" id="JACRJB010000067">
    <property type="protein sequence ID" value="MBI5132488.1"/>
    <property type="molecule type" value="Genomic_DNA"/>
</dbReference>
<feature type="transmembrane region" description="Helical" evidence="1">
    <location>
        <begin position="36"/>
        <end position="55"/>
    </location>
</feature>
<feature type="transmembrane region" description="Helical" evidence="1">
    <location>
        <begin position="268"/>
        <end position="290"/>
    </location>
</feature>
<feature type="transmembrane region" description="Helical" evidence="1">
    <location>
        <begin position="136"/>
        <end position="158"/>
    </location>
</feature>
<keyword evidence="1" id="KW-1133">Transmembrane helix</keyword>
<gene>
    <name evidence="3" type="ORF">HZA66_23865</name>
</gene>
<feature type="transmembrane region" description="Helical" evidence="1">
    <location>
        <begin position="165"/>
        <end position="186"/>
    </location>
</feature>
<protein>
    <recommendedName>
        <fullName evidence="2">Membrane protein 6-pyruvoyl-tetrahydropterin synthase-related domain-containing protein</fullName>
    </recommendedName>
</protein>
<dbReference type="InterPro" id="IPR018776">
    <property type="entry name" value="Membrane_prot_PTPS-rel_domain"/>
</dbReference>
<feature type="domain" description="Membrane protein 6-pyruvoyl-tetrahydropterin synthase-related" evidence="2">
    <location>
        <begin position="139"/>
        <end position="431"/>
    </location>
</feature>
<comment type="caution">
    <text evidence="3">The sequence shown here is derived from an EMBL/GenBank/DDBJ whole genome shotgun (WGS) entry which is preliminary data.</text>
</comment>
<dbReference type="Pfam" id="PF10131">
    <property type="entry name" value="PTPS_related"/>
    <property type="match status" value="1"/>
</dbReference>
<evidence type="ECO:0000256" key="1">
    <source>
        <dbReference type="SAM" id="Phobius"/>
    </source>
</evidence>
<feature type="transmembrane region" description="Helical" evidence="1">
    <location>
        <begin position="423"/>
        <end position="442"/>
    </location>
</feature>
<name>A0A933W4U5_RHOPL</name>
<dbReference type="AlphaFoldDB" id="A0A933W4U5"/>
<accession>A0A933W4U5</accession>
<feature type="transmembrane region" description="Helical" evidence="1">
    <location>
        <begin position="397"/>
        <end position="416"/>
    </location>
</feature>
<evidence type="ECO:0000313" key="3">
    <source>
        <dbReference type="EMBL" id="MBI5132488.1"/>
    </source>
</evidence>
<reference evidence="3" key="1">
    <citation type="submission" date="2020-07" db="EMBL/GenBank/DDBJ databases">
        <title>Huge and variable diversity of episymbiotic CPR bacteria and DPANN archaea in groundwater ecosystems.</title>
        <authorList>
            <person name="He C.Y."/>
            <person name="Keren R."/>
            <person name="Whittaker M."/>
            <person name="Farag I.F."/>
            <person name="Doudna J."/>
            <person name="Cate J.H.D."/>
            <person name="Banfield J.F."/>
        </authorList>
    </citation>
    <scope>NUCLEOTIDE SEQUENCE</scope>
    <source>
        <strain evidence="3">NC_groundwater_1818_Pr3_B-0.1um_66_35</strain>
    </source>
</reference>
<feature type="transmembrane region" description="Helical" evidence="1">
    <location>
        <begin position="334"/>
        <end position="353"/>
    </location>
</feature>
<feature type="transmembrane region" description="Helical" evidence="1">
    <location>
        <begin position="240"/>
        <end position="256"/>
    </location>
</feature>
<feature type="transmembrane region" description="Helical" evidence="1">
    <location>
        <begin position="678"/>
        <end position="702"/>
    </location>
</feature>
<evidence type="ECO:0000313" key="4">
    <source>
        <dbReference type="Proteomes" id="UP000782519"/>
    </source>
</evidence>